<dbReference type="EMBL" id="AILW01000003">
    <property type="protein sequence ID" value="EJF84069.1"/>
    <property type="molecule type" value="Genomic_DNA"/>
</dbReference>
<keyword evidence="2" id="KW-0229">DNA integration</keyword>
<gene>
    <name evidence="8" type="ORF">MCU_00737</name>
</gene>
<name>A0ABN0GL49_BAREL</name>
<sequence length="416" mass="47435">MAHRPPTITQPAIARALREAKKQGAKVVEIKPTGELLIHINKTITPSTTRNNTYSIEDFPPLENERVLIMPKRRPPYLVRERTRHGKIIWYVRIGHGPRVRIEGVYGTQEFVDSYMLALKHAQNGTSKKTKQTRLVEGSFDWLLHQYLQSMQWHNQSESTKKVKYRILNNISKHIGNRAYKSIEKQHILDAVERRRNSPAAARHFLTALNGLFNWAVDNALLNRNPAFNIKPPKSFNAEGFTPWLEEDIDKYYHHWSVGTHERVWIDVLLYTGLRRGDAVRIGWKDVKDNIIHLKTEKSQFKTDVFLPILPELAETLKIGPIGDETFICGKEGKKLTKESFGNLFRKACNASGIKKSAHGLRKLAATRAANAGATVSQMKALFGWTEDNMASLYTKSADRKRLAIESIKKLQKGSG</sequence>
<evidence type="ECO:0000259" key="7">
    <source>
        <dbReference type="PROSITE" id="PS51900"/>
    </source>
</evidence>
<keyword evidence="4" id="KW-0233">DNA recombination</keyword>
<keyword evidence="9" id="KW-1185">Reference proteome</keyword>
<dbReference type="PROSITE" id="PS51898">
    <property type="entry name" value="TYR_RECOMBINASE"/>
    <property type="match status" value="1"/>
</dbReference>
<evidence type="ECO:0000256" key="4">
    <source>
        <dbReference type="ARBA" id="ARBA00023172"/>
    </source>
</evidence>
<dbReference type="InterPro" id="IPR013762">
    <property type="entry name" value="Integrase-like_cat_sf"/>
</dbReference>
<organism evidence="8 9">
    <name type="scientific">Bartonella elizabethae Re6043vi</name>
    <dbReference type="NCBI Taxonomy" id="1094554"/>
    <lineage>
        <taxon>Bacteria</taxon>
        <taxon>Pseudomonadati</taxon>
        <taxon>Pseudomonadota</taxon>
        <taxon>Alphaproteobacteria</taxon>
        <taxon>Hyphomicrobiales</taxon>
        <taxon>Bartonellaceae</taxon>
        <taxon>Bartonella</taxon>
    </lineage>
</organism>
<evidence type="ECO:0008006" key="10">
    <source>
        <dbReference type="Google" id="ProtNLM"/>
    </source>
</evidence>
<dbReference type="InterPro" id="IPR002104">
    <property type="entry name" value="Integrase_catalytic"/>
</dbReference>
<dbReference type="Pfam" id="PF22022">
    <property type="entry name" value="Phage_int_M"/>
    <property type="match status" value="1"/>
</dbReference>
<dbReference type="InterPro" id="IPR050808">
    <property type="entry name" value="Phage_Integrase"/>
</dbReference>
<evidence type="ECO:0000256" key="3">
    <source>
        <dbReference type="ARBA" id="ARBA00023125"/>
    </source>
</evidence>
<dbReference type="InterPro" id="IPR010998">
    <property type="entry name" value="Integrase_recombinase_N"/>
</dbReference>
<dbReference type="Proteomes" id="UP000008942">
    <property type="component" value="Unassembled WGS sequence"/>
</dbReference>
<dbReference type="PROSITE" id="PS51900">
    <property type="entry name" value="CB"/>
    <property type="match status" value="1"/>
</dbReference>
<comment type="similarity">
    <text evidence="1">Belongs to the 'phage' integrase family.</text>
</comment>
<protein>
    <recommendedName>
        <fullName evidence="10">Tyr recombinase domain-containing protein</fullName>
    </recommendedName>
</protein>
<comment type="caution">
    <text evidence="8">The sequence shown here is derived from an EMBL/GenBank/DDBJ whole genome shotgun (WGS) entry which is preliminary data.</text>
</comment>
<dbReference type="SUPFAM" id="SSF56349">
    <property type="entry name" value="DNA breaking-rejoining enzymes"/>
    <property type="match status" value="1"/>
</dbReference>
<keyword evidence="3 5" id="KW-0238">DNA-binding</keyword>
<evidence type="ECO:0000256" key="2">
    <source>
        <dbReference type="ARBA" id="ARBA00022908"/>
    </source>
</evidence>
<evidence type="ECO:0000256" key="1">
    <source>
        <dbReference type="ARBA" id="ARBA00008857"/>
    </source>
</evidence>
<dbReference type="InterPro" id="IPR044068">
    <property type="entry name" value="CB"/>
</dbReference>
<dbReference type="InterPro" id="IPR011010">
    <property type="entry name" value="DNA_brk_join_enz"/>
</dbReference>
<dbReference type="PANTHER" id="PTHR30629:SF2">
    <property type="entry name" value="PROPHAGE INTEGRASE INTS-RELATED"/>
    <property type="match status" value="1"/>
</dbReference>
<dbReference type="Gene3D" id="1.10.443.10">
    <property type="entry name" value="Intergrase catalytic core"/>
    <property type="match status" value="1"/>
</dbReference>
<dbReference type="PANTHER" id="PTHR30629">
    <property type="entry name" value="PROPHAGE INTEGRASE"/>
    <property type="match status" value="1"/>
</dbReference>
<proteinExistence type="inferred from homology"/>
<accession>A0ABN0GL49</accession>
<feature type="domain" description="Core-binding (CB)" evidence="7">
    <location>
        <begin position="142"/>
        <end position="217"/>
    </location>
</feature>
<reference evidence="8 9" key="1">
    <citation type="submission" date="2012-03" db="EMBL/GenBank/DDBJ databases">
        <title>The Genome Sequence of Bartonella elizabethae Re6043vi.</title>
        <authorList>
            <consortium name="The Broad Institute Genome Sequencing Platform"/>
            <consortium name="The Broad Institute Genome Sequencing Center for Infectious Disease"/>
            <person name="Feldgarden M."/>
            <person name="Kirby J."/>
            <person name="Kosoy M."/>
            <person name="Birtles R."/>
            <person name="Probert W.S."/>
            <person name="Chiaraviglio L."/>
            <person name="Young S.K."/>
            <person name="Zeng Q."/>
            <person name="Gargeya S."/>
            <person name="Fitzgerald M."/>
            <person name="Haas B."/>
            <person name="Abouelleil A."/>
            <person name="Alvarado L."/>
            <person name="Arachchi H.M."/>
            <person name="Berlin A."/>
            <person name="Chapman S.B."/>
            <person name="Gearin G."/>
            <person name="Goldberg J."/>
            <person name="Griggs A."/>
            <person name="Gujja S."/>
            <person name="Hansen M."/>
            <person name="Heiman D."/>
            <person name="Howarth C."/>
            <person name="Larimer J."/>
            <person name="Lui A."/>
            <person name="MacDonald P.J.P."/>
            <person name="McCowen C."/>
            <person name="Montmayeur A."/>
            <person name="Murphy C."/>
            <person name="Neiman D."/>
            <person name="Pearson M."/>
            <person name="Priest M."/>
            <person name="Roberts A."/>
            <person name="Saif S."/>
            <person name="Shea T."/>
            <person name="Sisk P."/>
            <person name="Stolte C."/>
            <person name="Sykes S."/>
            <person name="Wortman J."/>
            <person name="Nusbaum C."/>
            <person name="Birren B."/>
        </authorList>
    </citation>
    <scope>NUCLEOTIDE SEQUENCE [LARGE SCALE GENOMIC DNA]</scope>
    <source>
        <strain evidence="8 9">Re6043vi</strain>
    </source>
</reference>
<evidence type="ECO:0000313" key="9">
    <source>
        <dbReference type="Proteomes" id="UP000008942"/>
    </source>
</evidence>
<evidence type="ECO:0000313" key="8">
    <source>
        <dbReference type="EMBL" id="EJF84069.1"/>
    </source>
</evidence>
<dbReference type="Gene3D" id="1.10.150.130">
    <property type="match status" value="1"/>
</dbReference>
<dbReference type="Pfam" id="PF00589">
    <property type="entry name" value="Phage_integrase"/>
    <property type="match status" value="1"/>
</dbReference>
<dbReference type="InterPro" id="IPR053876">
    <property type="entry name" value="Phage_int_M"/>
</dbReference>
<feature type="domain" description="Tyr recombinase" evidence="6">
    <location>
        <begin position="231"/>
        <end position="408"/>
    </location>
</feature>
<evidence type="ECO:0000259" key="6">
    <source>
        <dbReference type="PROSITE" id="PS51898"/>
    </source>
</evidence>
<evidence type="ECO:0000256" key="5">
    <source>
        <dbReference type="PROSITE-ProRule" id="PRU01248"/>
    </source>
</evidence>